<name>A0A384JY29_BOTFB</name>
<reference evidence="1 2" key="1">
    <citation type="journal article" date="2011" name="PLoS Genet.">
        <title>Genomic analysis of the necrotrophic fungal pathogens Sclerotinia sclerotiorum and Botrytis cinerea.</title>
        <authorList>
            <person name="Amselem J."/>
            <person name="Cuomo C.A."/>
            <person name="van Kan J.A."/>
            <person name="Viaud M."/>
            <person name="Benito E.P."/>
            <person name="Couloux A."/>
            <person name="Coutinho P.M."/>
            <person name="de Vries R.P."/>
            <person name="Dyer P.S."/>
            <person name="Fillinger S."/>
            <person name="Fournier E."/>
            <person name="Gout L."/>
            <person name="Hahn M."/>
            <person name="Kohn L."/>
            <person name="Lapalu N."/>
            <person name="Plummer K.M."/>
            <person name="Pradier J.M."/>
            <person name="Quevillon E."/>
            <person name="Sharon A."/>
            <person name="Simon A."/>
            <person name="ten Have A."/>
            <person name="Tudzynski B."/>
            <person name="Tudzynski P."/>
            <person name="Wincker P."/>
            <person name="Andrew M."/>
            <person name="Anthouard V."/>
            <person name="Beever R.E."/>
            <person name="Beffa R."/>
            <person name="Benoit I."/>
            <person name="Bouzid O."/>
            <person name="Brault B."/>
            <person name="Chen Z."/>
            <person name="Choquer M."/>
            <person name="Collemare J."/>
            <person name="Cotton P."/>
            <person name="Danchin E.G."/>
            <person name="Da Silva C."/>
            <person name="Gautier A."/>
            <person name="Giraud C."/>
            <person name="Giraud T."/>
            <person name="Gonzalez C."/>
            <person name="Grossetete S."/>
            <person name="Guldener U."/>
            <person name="Henrissat B."/>
            <person name="Howlett B.J."/>
            <person name="Kodira C."/>
            <person name="Kretschmer M."/>
            <person name="Lappartient A."/>
            <person name="Leroch M."/>
            <person name="Levis C."/>
            <person name="Mauceli E."/>
            <person name="Neuveglise C."/>
            <person name="Oeser B."/>
            <person name="Pearson M."/>
            <person name="Poulain J."/>
            <person name="Poussereau N."/>
            <person name="Quesneville H."/>
            <person name="Rascle C."/>
            <person name="Schumacher J."/>
            <person name="Segurens B."/>
            <person name="Sexton A."/>
            <person name="Silva E."/>
            <person name="Sirven C."/>
            <person name="Soanes D.M."/>
            <person name="Talbot N.J."/>
            <person name="Templeton M."/>
            <person name="Yandava C."/>
            <person name="Yarden O."/>
            <person name="Zeng Q."/>
            <person name="Rollins J.A."/>
            <person name="Lebrun M.H."/>
            <person name="Dickman M."/>
        </authorList>
    </citation>
    <scope>NUCLEOTIDE SEQUENCE [LARGE SCALE GENOMIC DNA]</scope>
    <source>
        <strain evidence="1 2">B05.10</strain>
    </source>
</reference>
<dbReference type="GeneID" id="36394663"/>
<proteinExistence type="predicted"/>
<evidence type="ECO:0000313" key="1">
    <source>
        <dbReference type="EMBL" id="ATZ55264.1"/>
    </source>
</evidence>
<dbReference type="AlphaFoldDB" id="A0A384JY29"/>
<reference evidence="1 2" key="2">
    <citation type="journal article" date="2012" name="Eukaryot. Cell">
        <title>Genome update of Botrytis cinerea strains B05.10 and T4.</title>
        <authorList>
            <person name="Staats M."/>
            <person name="van Kan J.A."/>
        </authorList>
    </citation>
    <scope>NUCLEOTIDE SEQUENCE [LARGE SCALE GENOMIC DNA]</scope>
    <source>
        <strain evidence="1 2">B05.10</strain>
    </source>
</reference>
<dbReference type="RefSeq" id="XP_024551870.1">
    <property type="nucleotide sequence ID" value="XM_024696067.1"/>
</dbReference>
<dbReference type="EMBL" id="CP009815">
    <property type="protein sequence ID" value="ATZ55264.1"/>
    <property type="molecule type" value="Genomic_DNA"/>
</dbReference>
<evidence type="ECO:0000313" key="2">
    <source>
        <dbReference type="Proteomes" id="UP000001798"/>
    </source>
</evidence>
<reference evidence="1 2" key="3">
    <citation type="journal article" date="2017" name="Mol. Plant Pathol.">
        <title>A gapless genome sequence of the fungus Botrytis cinerea.</title>
        <authorList>
            <person name="Van Kan J.A."/>
            <person name="Stassen J.H."/>
            <person name="Mosbach A."/>
            <person name="Van Der Lee T.A."/>
            <person name="Faino L."/>
            <person name="Farmer A.D."/>
            <person name="Papasotiriou D.G."/>
            <person name="Zhou S."/>
            <person name="Seidl M.F."/>
            <person name="Cottam E."/>
            <person name="Edel D."/>
            <person name="Hahn M."/>
            <person name="Schwartz D.C."/>
            <person name="Dietrich R.A."/>
            <person name="Widdison S."/>
            <person name="Scalliet G."/>
        </authorList>
    </citation>
    <scope>NUCLEOTIDE SEQUENCE [LARGE SCALE GENOMIC DNA]</scope>
    <source>
        <strain evidence="1 2">B05.10</strain>
    </source>
</reference>
<dbReference type="VEuPathDB" id="FungiDB:Bcin11g05380"/>
<sequence length="101" mass="11118">MYNHGHMREIIHLCLSSPIPSIPSTQSNPIRQSSYIIYQYPYPYPSSSSSSSIIKDIPSIPSQFIPSHFISPISPIPSIPPPLNTSSYKSNCCSSCDSLSD</sequence>
<dbReference type="Proteomes" id="UP000001798">
    <property type="component" value="Chromosome 11"/>
</dbReference>
<keyword evidence="2" id="KW-1185">Reference proteome</keyword>
<accession>A0A384JY29</accession>
<organism evidence="1 2">
    <name type="scientific">Botryotinia fuckeliana (strain B05.10)</name>
    <name type="common">Noble rot fungus</name>
    <name type="synonym">Botrytis cinerea</name>
    <dbReference type="NCBI Taxonomy" id="332648"/>
    <lineage>
        <taxon>Eukaryota</taxon>
        <taxon>Fungi</taxon>
        <taxon>Dikarya</taxon>
        <taxon>Ascomycota</taxon>
        <taxon>Pezizomycotina</taxon>
        <taxon>Leotiomycetes</taxon>
        <taxon>Helotiales</taxon>
        <taxon>Sclerotiniaceae</taxon>
        <taxon>Botrytis</taxon>
    </lineage>
</organism>
<gene>
    <name evidence="1" type="ORF">BCIN_11g05380</name>
</gene>
<dbReference type="KEGG" id="bfu:BCIN_11g05380"/>
<protein>
    <submittedName>
        <fullName evidence="1">Uncharacterized protein</fullName>
    </submittedName>
</protein>